<evidence type="ECO:0000313" key="1">
    <source>
        <dbReference type="EMBL" id="KAB8204766.1"/>
    </source>
</evidence>
<dbReference type="VEuPathDB" id="FungiDB:BDV34DRAFT_196653"/>
<organism evidence="1 2">
    <name type="scientific">Aspergillus parasiticus</name>
    <dbReference type="NCBI Taxonomy" id="5067"/>
    <lineage>
        <taxon>Eukaryota</taxon>
        <taxon>Fungi</taxon>
        <taxon>Dikarya</taxon>
        <taxon>Ascomycota</taxon>
        <taxon>Pezizomycotina</taxon>
        <taxon>Eurotiomycetes</taxon>
        <taxon>Eurotiomycetidae</taxon>
        <taxon>Eurotiales</taxon>
        <taxon>Aspergillaceae</taxon>
        <taxon>Aspergillus</taxon>
        <taxon>Aspergillus subgen. Circumdati</taxon>
    </lineage>
</organism>
<accession>A0A5N6DI21</accession>
<reference evidence="1 2" key="1">
    <citation type="submission" date="2019-04" db="EMBL/GenBank/DDBJ databases">
        <title>Fungal friends and foes A comparative genomics study of 23 Aspergillus species from section Flavi.</title>
        <authorList>
            <consortium name="DOE Joint Genome Institute"/>
            <person name="Kjaerbolling I."/>
            <person name="Vesth T.C."/>
            <person name="Frisvad J.C."/>
            <person name="Nybo J.L."/>
            <person name="Theobald S."/>
            <person name="Kildgaard S."/>
            <person name="Petersen T.I."/>
            <person name="Kuo A."/>
            <person name="Sato A."/>
            <person name="Lyhne E.K."/>
            <person name="Kogle M.E."/>
            <person name="Wiebenga A."/>
            <person name="Kun R.S."/>
            <person name="Lubbers R.J."/>
            <person name="Makela M.R."/>
            <person name="Barry K."/>
            <person name="Chovatia M."/>
            <person name="Clum A."/>
            <person name="Daum C."/>
            <person name="Haridas S."/>
            <person name="He G."/>
            <person name="LaButti K."/>
            <person name="Lipzen A."/>
            <person name="Mondo S."/>
            <person name="Pangilinan J."/>
            <person name="Riley R."/>
            <person name="Salamov A."/>
            <person name="Simmons B.A."/>
            <person name="Magnuson J.K."/>
            <person name="Henrissat B."/>
            <person name="Mortensen U.H."/>
            <person name="Larsen T.O."/>
            <person name="De vries R.P."/>
            <person name="Grigoriev I.V."/>
            <person name="Machida M."/>
            <person name="Baker S.E."/>
            <person name="Andersen M.R."/>
        </authorList>
    </citation>
    <scope>NUCLEOTIDE SEQUENCE [LARGE SCALE GENOMIC DNA]</scope>
    <source>
        <strain evidence="1 2">CBS 117618</strain>
    </source>
</reference>
<evidence type="ECO:0000313" key="2">
    <source>
        <dbReference type="Proteomes" id="UP000326532"/>
    </source>
</evidence>
<dbReference type="Proteomes" id="UP000326532">
    <property type="component" value="Unassembled WGS sequence"/>
</dbReference>
<dbReference type="EMBL" id="ML734976">
    <property type="protein sequence ID" value="KAB8204766.1"/>
    <property type="molecule type" value="Genomic_DNA"/>
</dbReference>
<dbReference type="AlphaFoldDB" id="A0A5N6DI21"/>
<name>A0A5N6DI21_ASPPA</name>
<proteinExistence type="predicted"/>
<sequence length="74" mass="8591">MRKSRILSTHGSSVPNRGRRMYPRFKFLSMYFFQLFLFDRRVGSEGCSEREGSCDLYLAYHSVCSDSFPHDGGL</sequence>
<keyword evidence="2" id="KW-1185">Reference proteome</keyword>
<gene>
    <name evidence="1" type="ORF">BDV34DRAFT_196653</name>
</gene>
<protein>
    <submittedName>
        <fullName evidence="1">Uncharacterized protein</fullName>
    </submittedName>
</protein>